<accession>A0ABR2NX14</accession>
<dbReference type="EMBL" id="JBBPBN010000092">
    <property type="protein sequence ID" value="KAK8980743.1"/>
    <property type="molecule type" value="Genomic_DNA"/>
</dbReference>
<evidence type="ECO:0000313" key="2">
    <source>
        <dbReference type="EMBL" id="KAK8980743.1"/>
    </source>
</evidence>
<reference evidence="2 3" key="1">
    <citation type="journal article" date="2024" name="G3 (Bethesda)">
        <title>Genome assembly of Hibiscus sabdariffa L. provides insights into metabolisms of medicinal natural products.</title>
        <authorList>
            <person name="Kim T."/>
        </authorList>
    </citation>
    <scope>NUCLEOTIDE SEQUENCE [LARGE SCALE GENOMIC DNA]</scope>
    <source>
        <strain evidence="2">TK-2024</strain>
        <tissue evidence="2">Old leaves</tissue>
    </source>
</reference>
<keyword evidence="1" id="KW-0175">Coiled coil</keyword>
<protein>
    <submittedName>
        <fullName evidence="2">Uncharacterized protein</fullName>
    </submittedName>
</protein>
<dbReference type="Proteomes" id="UP001396334">
    <property type="component" value="Unassembled WGS sequence"/>
</dbReference>
<name>A0ABR2NX14_9ROSI</name>
<feature type="coiled-coil region" evidence="1">
    <location>
        <begin position="2"/>
        <end position="40"/>
    </location>
</feature>
<organism evidence="2 3">
    <name type="scientific">Hibiscus sabdariffa</name>
    <name type="common">roselle</name>
    <dbReference type="NCBI Taxonomy" id="183260"/>
    <lineage>
        <taxon>Eukaryota</taxon>
        <taxon>Viridiplantae</taxon>
        <taxon>Streptophyta</taxon>
        <taxon>Embryophyta</taxon>
        <taxon>Tracheophyta</taxon>
        <taxon>Spermatophyta</taxon>
        <taxon>Magnoliopsida</taxon>
        <taxon>eudicotyledons</taxon>
        <taxon>Gunneridae</taxon>
        <taxon>Pentapetalae</taxon>
        <taxon>rosids</taxon>
        <taxon>malvids</taxon>
        <taxon>Malvales</taxon>
        <taxon>Malvaceae</taxon>
        <taxon>Malvoideae</taxon>
        <taxon>Hibiscus</taxon>
    </lineage>
</organism>
<proteinExistence type="predicted"/>
<gene>
    <name evidence="2" type="ORF">V6N11_073058</name>
</gene>
<sequence length="161" mass="18614">MRNQREAALEAALSEKEQIESDLRRRINEEKRHGEDLENELANMWMTVAKMRKHGVNAEDISSNVAQTGVRKGPLPSNGHSFLSFKEEETCETLHGMETYEELRACYQEERRRCEELERLVSRMKGEDISGLDVTSLEELQNFHVEAITKICHAKCANYML</sequence>
<comment type="caution">
    <text evidence="2">The sequence shown here is derived from an EMBL/GenBank/DDBJ whole genome shotgun (WGS) entry which is preliminary data.</text>
</comment>
<keyword evidence="3" id="KW-1185">Reference proteome</keyword>
<feature type="coiled-coil region" evidence="1">
    <location>
        <begin position="97"/>
        <end position="127"/>
    </location>
</feature>
<evidence type="ECO:0000256" key="1">
    <source>
        <dbReference type="SAM" id="Coils"/>
    </source>
</evidence>
<evidence type="ECO:0000313" key="3">
    <source>
        <dbReference type="Proteomes" id="UP001396334"/>
    </source>
</evidence>